<dbReference type="GO" id="GO:0003723">
    <property type="term" value="F:RNA binding"/>
    <property type="evidence" value="ECO:0007669"/>
    <property type="project" value="InterPro"/>
</dbReference>
<gene>
    <name evidence="6 9" type="primary">trmL</name>
    <name evidence="9" type="ORF">B1992_06355</name>
</gene>
<feature type="binding site" evidence="6 7">
    <location>
        <position position="134"/>
    </location>
    <ligand>
        <name>S-adenosyl-L-methionine</name>
        <dbReference type="ChEBI" id="CHEBI:59789"/>
    </ligand>
</feature>
<evidence type="ECO:0000313" key="10">
    <source>
        <dbReference type="Proteomes" id="UP000462066"/>
    </source>
</evidence>
<dbReference type="GO" id="GO:0002132">
    <property type="term" value="P:wobble position uridine ribose methylation"/>
    <property type="evidence" value="ECO:0007669"/>
    <property type="project" value="TreeGrafter"/>
</dbReference>
<dbReference type="RefSeq" id="WP_162310618.1">
    <property type="nucleotide sequence ID" value="NZ_JACHGU010000004.1"/>
</dbReference>
<dbReference type="AlphaFoldDB" id="A0A7V8GNG0"/>
<dbReference type="NCBIfam" id="TIGR00185">
    <property type="entry name" value="tRNA_yibK_trmL"/>
    <property type="match status" value="1"/>
</dbReference>
<evidence type="ECO:0000256" key="5">
    <source>
        <dbReference type="ARBA" id="ARBA00022694"/>
    </source>
</evidence>
<evidence type="ECO:0000256" key="7">
    <source>
        <dbReference type="PIRSR" id="PIRSR029256-1"/>
    </source>
</evidence>
<feature type="domain" description="tRNA/rRNA methyltransferase SpoU type" evidence="8">
    <location>
        <begin position="8"/>
        <end position="145"/>
    </location>
</feature>
<comment type="caution">
    <text evidence="9">The sequence shown here is derived from an EMBL/GenBank/DDBJ whole genome shotgun (WGS) entry which is preliminary data.</text>
</comment>
<evidence type="ECO:0000256" key="3">
    <source>
        <dbReference type="ARBA" id="ARBA00022679"/>
    </source>
</evidence>
<protein>
    <recommendedName>
        <fullName evidence="6">tRNA (cytidine(34)-2'-O)-methyltransferase</fullName>
        <ecNumber evidence="6">2.1.1.207</ecNumber>
    </recommendedName>
    <alternativeName>
        <fullName evidence="6">tRNA (cytidine/uridine-2'-O-)-methyltransferase TrmL</fullName>
    </alternativeName>
</protein>
<keyword evidence="3 6" id="KW-0808">Transferase</keyword>
<keyword evidence="2 6" id="KW-0489">Methyltransferase</keyword>
<dbReference type="GO" id="GO:0008175">
    <property type="term" value="F:tRNA methyltransferase activity"/>
    <property type="evidence" value="ECO:0007669"/>
    <property type="project" value="UniProtKB-UniRule"/>
</dbReference>
<keyword evidence="10" id="KW-1185">Reference proteome</keyword>
<comment type="similarity">
    <text evidence="6">Belongs to the class IV-like SAM-binding methyltransferase superfamily. RNA methyltransferase TrmH family. TrmL subfamily.</text>
</comment>
<dbReference type="SUPFAM" id="SSF75217">
    <property type="entry name" value="alpha/beta knot"/>
    <property type="match status" value="1"/>
</dbReference>
<dbReference type="Proteomes" id="UP000462066">
    <property type="component" value="Unassembled WGS sequence"/>
</dbReference>
<dbReference type="InterPro" id="IPR029026">
    <property type="entry name" value="tRNA_m1G_MTases_N"/>
</dbReference>
<feature type="binding site" evidence="6 7">
    <location>
        <position position="82"/>
    </location>
    <ligand>
        <name>S-adenosyl-L-methionine</name>
        <dbReference type="ChEBI" id="CHEBI:59789"/>
    </ligand>
</feature>
<evidence type="ECO:0000256" key="4">
    <source>
        <dbReference type="ARBA" id="ARBA00022691"/>
    </source>
</evidence>
<comment type="catalytic activity">
    <reaction evidence="6">
        <text>5-carboxymethylaminomethyluridine(34) in tRNA(Leu) + S-adenosyl-L-methionine = 5-carboxymethylaminomethyl-2'-O-methyluridine(34) in tRNA(Leu) + S-adenosyl-L-homocysteine + H(+)</text>
        <dbReference type="Rhea" id="RHEA:43088"/>
        <dbReference type="Rhea" id="RHEA-COMP:10333"/>
        <dbReference type="Rhea" id="RHEA-COMP:10334"/>
        <dbReference type="ChEBI" id="CHEBI:15378"/>
        <dbReference type="ChEBI" id="CHEBI:57856"/>
        <dbReference type="ChEBI" id="CHEBI:59789"/>
        <dbReference type="ChEBI" id="CHEBI:74508"/>
        <dbReference type="ChEBI" id="CHEBI:74511"/>
        <dbReference type="EC" id="2.1.1.207"/>
    </reaction>
</comment>
<dbReference type="EC" id="2.1.1.207" evidence="6"/>
<dbReference type="PANTHER" id="PTHR42971:SF1">
    <property type="entry name" value="TRNA (CYTIDINE(34)-2'-O)-METHYLTRANSFERASE"/>
    <property type="match status" value="1"/>
</dbReference>
<dbReference type="EMBL" id="MWIP01000004">
    <property type="protein sequence ID" value="KAF1687060.1"/>
    <property type="molecule type" value="Genomic_DNA"/>
</dbReference>
<comment type="function">
    <text evidence="6">Methylates the ribose at the nucleotide 34 wobble position in the two leucyl isoacceptors tRNA(Leu)(CmAA) and tRNA(Leu)(cmnm5UmAA). Catalyzes the methyl transfer from S-adenosyl-L-methionine to the 2'-OH of the wobble nucleotide.</text>
</comment>
<dbReference type="GO" id="GO:0008757">
    <property type="term" value="F:S-adenosylmethionine-dependent methyltransferase activity"/>
    <property type="evidence" value="ECO:0007669"/>
    <property type="project" value="UniProtKB-UniRule"/>
</dbReference>
<dbReference type="Gene3D" id="3.40.1280.10">
    <property type="match status" value="1"/>
</dbReference>
<dbReference type="HAMAP" id="MF_01885">
    <property type="entry name" value="tRNA_methyltr_TrmL"/>
    <property type="match status" value="1"/>
</dbReference>
<sequence length="158" mass="17514">MHAPVFDVLLYQPEIPPNTGNAIRLCANAGARLHLIEPLGFQMDDKRLRRAGLDYHEFARVRVHASLAAALNAIRPPRLFALSTRGQVRFDRPRYADGDAFLFGAETRGLPADVLEAVPQAQRLCLPMRPDNRSLNLSNAVAVVVFEAWRQAGFAGSR</sequence>
<comment type="catalytic activity">
    <reaction evidence="6">
        <text>cytidine(34) in tRNA + S-adenosyl-L-methionine = 2'-O-methylcytidine(34) in tRNA + S-adenosyl-L-homocysteine + H(+)</text>
        <dbReference type="Rhea" id="RHEA:43084"/>
        <dbReference type="Rhea" id="RHEA-COMP:10331"/>
        <dbReference type="Rhea" id="RHEA-COMP:10332"/>
        <dbReference type="ChEBI" id="CHEBI:15378"/>
        <dbReference type="ChEBI" id="CHEBI:57856"/>
        <dbReference type="ChEBI" id="CHEBI:59789"/>
        <dbReference type="ChEBI" id="CHEBI:74495"/>
        <dbReference type="ChEBI" id="CHEBI:82748"/>
        <dbReference type="EC" id="2.1.1.207"/>
    </reaction>
</comment>
<keyword evidence="4 6" id="KW-0949">S-adenosyl-L-methionine</keyword>
<dbReference type="Pfam" id="PF00588">
    <property type="entry name" value="SpoU_methylase"/>
    <property type="match status" value="1"/>
</dbReference>
<dbReference type="CDD" id="cd18094">
    <property type="entry name" value="SpoU-like_TrmL"/>
    <property type="match status" value="1"/>
</dbReference>
<keyword evidence="5 6" id="KW-0819">tRNA processing</keyword>
<dbReference type="GO" id="GO:0002131">
    <property type="term" value="P:wobble position cytosine ribose methylation"/>
    <property type="evidence" value="ECO:0007669"/>
    <property type="project" value="TreeGrafter"/>
</dbReference>
<dbReference type="PANTHER" id="PTHR42971">
    <property type="entry name" value="TRNA (CYTIDINE(34)-2'-O)-METHYLTRANSFERASE"/>
    <property type="match status" value="1"/>
</dbReference>
<evidence type="ECO:0000256" key="1">
    <source>
        <dbReference type="ARBA" id="ARBA00022490"/>
    </source>
</evidence>
<evidence type="ECO:0000259" key="8">
    <source>
        <dbReference type="Pfam" id="PF00588"/>
    </source>
</evidence>
<dbReference type="InterPro" id="IPR029028">
    <property type="entry name" value="Alpha/beta_knot_MTases"/>
</dbReference>
<dbReference type="InterPro" id="IPR001537">
    <property type="entry name" value="SpoU_MeTrfase"/>
</dbReference>
<proteinExistence type="inferred from homology"/>
<organism evidence="9 10">
    <name type="scientific">Pseudoxanthomonas broegbernensis</name>
    <dbReference type="NCBI Taxonomy" id="83619"/>
    <lineage>
        <taxon>Bacteria</taxon>
        <taxon>Pseudomonadati</taxon>
        <taxon>Pseudomonadota</taxon>
        <taxon>Gammaproteobacteria</taxon>
        <taxon>Lysobacterales</taxon>
        <taxon>Lysobacteraceae</taxon>
        <taxon>Pseudoxanthomonas</taxon>
    </lineage>
</organism>
<evidence type="ECO:0000256" key="6">
    <source>
        <dbReference type="HAMAP-Rule" id="MF_01885"/>
    </source>
</evidence>
<keyword evidence="1 6" id="KW-0963">Cytoplasm</keyword>
<dbReference type="GO" id="GO:0005737">
    <property type="term" value="C:cytoplasm"/>
    <property type="evidence" value="ECO:0007669"/>
    <property type="project" value="UniProtKB-SubCell"/>
</dbReference>
<reference evidence="9 10" key="1">
    <citation type="submission" date="2017-10" db="EMBL/GenBank/DDBJ databases">
        <title>Whole genome sequencing of Pseudoxanthomonas broegbernensis DSM 12573(T).</title>
        <authorList>
            <person name="Kumar S."/>
            <person name="Bansal K."/>
            <person name="Kaur A."/>
            <person name="Patil P."/>
            <person name="Sharma S."/>
            <person name="Patil P.B."/>
        </authorList>
    </citation>
    <scope>NUCLEOTIDE SEQUENCE [LARGE SCALE GENOMIC DNA]</scope>
    <source>
        <strain evidence="9 10">DSM 12573</strain>
    </source>
</reference>
<evidence type="ECO:0000256" key="2">
    <source>
        <dbReference type="ARBA" id="ARBA00022603"/>
    </source>
</evidence>
<dbReference type="InterPro" id="IPR016914">
    <property type="entry name" value="TrmL"/>
</dbReference>
<dbReference type="PIRSF" id="PIRSF029256">
    <property type="entry name" value="SpoU_TrmH_prd"/>
    <property type="match status" value="1"/>
</dbReference>
<accession>A0A7V8GNG0</accession>
<comment type="subunit">
    <text evidence="6">Homodimer.</text>
</comment>
<feature type="binding site" evidence="6 7">
    <location>
        <position position="104"/>
    </location>
    <ligand>
        <name>S-adenosyl-L-methionine</name>
        <dbReference type="ChEBI" id="CHEBI:59789"/>
    </ligand>
</feature>
<evidence type="ECO:0000313" key="9">
    <source>
        <dbReference type="EMBL" id="KAF1687060.1"/>
    </source>
</evidence>
<feature type="binding site" evidence="6 7">
    <location>
        <position position="126"/>
    </location>
    <ligand>
        <name>S-adenosyl-L-methionine</name>
        <dbReference type="ChEBI" id="CHEBI:59789"/>
    </ligand>
</feature>
<name>A0A7V8GNG0_9GAMM</name>
<dbReference type="FunFam" id="3.40.1280.10:FF:000002">
    <property type="entry name" value="Peptidylprolyl isomerase"/>
    <property type="match status" value="1"/>
</dbReference>
<dbReference type="GO" id="GO:0042802">
    <property type="term" value="F:identical protein binding"/>
    <property type="evidence" value="ECO:0007669"/>
    <property type="project" value="UniProtKB-ARBA"/>
</dbReference>
<comment type="subcellular location">
    <subcellularLocation>
        <location evidence="6">Cytoplasm</location>
    </subcellularLocation>
</comment>